<organism evidence="4 5">
    <name type="scientific">Advenella incenata</name>
    <dbReference type="NCBI Taxonomy" id="267800"/>
    <lineage>
        <taxon>Bacteria</taxon>
        <taxon>Pseudomonadati</taxon>
        <taxon>Pseudomonadota</taxon>
        <taxon>Betaproteobacteria</taxon>
        <taxon>Burkholderiales</taxon>
        <taxon>Alcaligenaceae</taxon>
    </lineage>
</organism>
<dbReference type="SMART" id="SM00257">
    <property type="entry name" value="LysM"/>
    <property type="match status" value="2"/>
</dbReference>
<dbReference type="PANTHER" id="PTHR37423:SF2">
    <property type="entry name" value="MEMBRANE-BOUND LYTIC MUREIN TRANSGLYCOSYLASE C"/>
    <property type="match status" value="1"/>
</dbReference>
<dbReference type="InterPro" id="IPR036779">
    <property type="entry name" value="LysM_dom_sf"/>
</dbReference>
<evidence type="ECO:0000256" key="2">
    <source>
        <dbReference type="SAM" id="MobiDB-lite"/>
    </source>
</evidence>
<dbReference type="EMBL" id="SHKO01000001">
    <property type="protein sequence ID" value="RZT99512.1"/>
    <property type="molecule type" value="Genomic_DNA"/>
</dbReference>
<keyword evidence="5" id="KW-1185">Reference proteome</keyword>
<accession>A0A4Q7VSP7</accession>
<dbReference type="SUPFAM" id="SSF54106">
    <property type="entry name" value="LysM domain"/>
    <property type="match status" value="1"/>
</dbReference>
<dbReference type="InterPro" id="IPR018392">
    <property type="entry name" value="LysM"/>
</dbReference>
<dbReference type="InterPro" id="IPR008258">
    <property type="entry name" value="Transglycosylase_SLT_dom_1"/>
</dbReference>
<proteinExistence type="inferred from homology"/>
<comment type="caution">
    <text evidence="4">The sequence shown here is derived from an EMBL/GenBank/DDBJ whole genome shotgun (WGS) entry which is preliminary data.</text>
</comment>
<evidence type="ECO:0000313" key="4">
    <source>
        <dbReference type="EMBL" id="RZT99512.1"/>
    </source>
</evidence>
<dbReference type="InterPro" id="IPR023346">
    <property type="entry name" value="Lysozyme-like_dom_sf"/>
</dbReference>
<gene>
    <name evidence="4" type="ORF">EV681_1298</name>
</gene>
<dbReference type="PROSITE" id="PS00922">
    <property type="entry name" value="TRANSGLYCOSYLASE"/>
    <property type="match status" value="1"/>
</dbReference>
<dbReference type="InterPro" id="IPR000189">
    <property type="entry name" value="Transglyc_AS"/>
</dbReference>
<feature type="domain" description="LysM" evidence="3">
    <location>
        <begin position="549"/>
        <end position="592"/>
    </location>
</feature>
<dbReference type="AlphaFoldDB" id="A0A4Q7VSP7"/>
<name>A0A4Q7VSP7_9BURK</name>
<sequence>MCLKYYVSGKTNSEKAYMNLVRFFLVGCVVALTGCASSGGGKYSDTVNYHGPNRDVWDRVRKGFDMPTLQDEKVAYWTNYYSARPGSVQTMAARSGKYIYHITKELERRNMPTELALLPFVESAYNATALSRSRAAGLWQFIPSTGTHYNLKQDWWKDDRRDPVESTRAALDYLSYLYTFQGNDWHLALASYNWGEGAVKRARNRAGGGGYLDLRMPSETRNYVPKLMAIRNIVANPAKYGITLPSIPDKPYFEKVRRTKDIDVAVMARLAGISVTDFKELNPSFNRPTLLASHDPNILLPVSAVSTYKKNLANYTGPLATYKGYQPAPGESLAAIAQAHGISLSKLKSLNGYSSRQSVALSSRALMVPVQRDFDTDSIVPRGLPPTAPDGNRRDSDSMLADNTPPPVSPAAPTPVVEPRAYAGNAPTPTLRQTAGASAGVRQVASNTRSTSGATPVVWDTGGNQPAPRNAPAATDDPLAALVAQNGAGTPSVNRESVRYVAQAAPAGYQGAVRPATATVRAPVLAQQAAPAVRAAAYSPRAATTARTPEHFVTQGETLYSLAKRYGTTVDDLKALNNIGSEGLKAGLRLRLPGTAIRG</sequence>
<reference evidence="4 5" key="1">
    <citation type="submission" date="2019-02" db="EMBL/GenBank/DDBJ databases">
        <title>Genomic Encyclopedia of Type Strains, Phase IV (KMG-IV): sequencing the most valuable type-strain genomes for metagenomic binning, comparative biology and taxonomic classification.</title>
        <authorList>
            <person name="Goeker M."/>
        </authorList>
    </citation>
    <scope>NUCLEOTIDE SEQUENCE [LARGE SCALE GENOMIC DNA]</scope>
    <source>
        <strain evidence="4 5">DSM 23814</strain>
    </source>
</reference>
<dbReference type="Gene3D" id="3.10.350.10">
    <property type="entry name" value="LysM domain"/>
    <property type="match status" value="1"/>
</dbReference>
<dbReference type="SUPFAM" id="SSF53955">
    <property type="entry name" value="Lysozyme-like"/>
    <property type="match status" value="1"/>
</dbReference>
<protein>
    <submittedName>
        <fullName evidence="4">Membrane-bound lytic murein transglycosylase D</fullName>
    </submittedName>
</protein>
<dbReference type="PROSITE" id="PS51782">
    <property type="entry name" value="LYSM"/>
    <property type="match status" value="1"/>
</dbReference>
<dbReference type="CDD" id="cd16894">
    <property type="entry name" value="MltD-like"/>
    <property type="match status" value="1"/>
</dbReference>
<dbReference type="PANTHER" id="PTHR37423">
    <property type="entry name" value="SOLUBLE LYTIC MUREIN TRANSGLYCOSYLASE-RELATED"/>
    <property type="match status" value="1"/>
</dbReference>
<dbReference type="GO" id="GO:0008933">
    <property type="term" value="F:peptidoglycan lytic transglycosylase activity"/>
    <property type="evidence" value="ECO:0007669"/>
    <property type="project" value="InterPro"/>
</dbReference>
<dbReference type="Pfam" id="PF01464">
    <property type="entry name" value="SLT"/>
    <property type="match status" value="1"/>
</dbReference>
<evidence type="ECO:0000313" key="5">
    <source>
        <dbReference type="Proteomes" id="UP000293398"/>
    </source>
</evidence>
<dbReference type="Proteomes" id="UP000293398">
    <property type="component" value="Unassembled WGS sequence"/>
</dbReference>
<feature type="compositionally biased region" description="Pro residues" evidence="2">
    <location>
        <begin position="404"/>
        <end position="413"/>
    </location>
</feature>
<evidence type="ECO:0000259" key="3">
    <source>
        <dbReference type="PROSITE" id="PS51782"/>
    </source>
</evidence>
<dbReference type="Pfam" id="PF01476">
    <property type="entry name" value="LysM"/>
    <property type="match status" value="2"/>
</dbReference>
<feature type="compositionally biased region" description="Polar residues" evidence="2">
    <location>
        <begin position="427"/>
        <end position="436"/>
    </location>
</feature>
<dbReference type="GO" id="GO:0000270">
    <property type="term" value="P:peptidoglycan metabolic process"/>
    <property type="evidence" value="ECO:0007669"/>
    <property type="project" value="InterPro"/>
</dbReference>
<evidence type="ECO:0000256" key="1">
    <source>
        <dbReference type="ARBA" id="ARBA00007734"/>
    </source>
</evidence>
<dbReference type="CDD" id="cd00118">
    <property type="entry name" value="LysM"/>
    <property type="match status" value="1"/>
</dbReference>
<dbReference type="GO" id="GO:0016020">
    <property type="term" value="C:membrane"/>
    <property type="evidence" value="ECO:0007669"/>
    <property type="project" value="InterPro"/>
</dbReference>
<feature type="compositionally biased region" description="Polar residues" evidence="2">
    <location>
        <begin position="444"/>
        <end position="454"/>
    </location>
</feature>
<dbReference type="PROSITE" id="PS51257">
    <property type="entry name" value="PROKAR_LIPOPROTEIN"/>
    <property type="match status" value="1"/>
</dbReference>
<dbReference type="Gene3D" id="1.10.530.10">
    <property type="match status" value="1"/>
</dbReference>
<comment type="similarity">
    <text evidence="1">Belongs to the transglycosylase Slt family.</text>
</comment>
<feature type="region of interest" description="Disordered" evidence="2">
    <location>
        <begin position="376"/>
        <end position="473"/>
    </location>
</feature>